<reference evidence="2 3" key="1">
    <citation type="submission" date="2018-11" db="EMBL/GenBank/DDBJ databases">
        <authorList>
            <consortium name="Pathogen Informatics"/>
        </authorList>
    </citation>
    <scope>NUCLEOTIDE SEQUENCE [LARGE SCALE GENOMIC DNA]</scope>
</reference>
<dbReference type="AlphaFoldDB" id="A0A3P7IQE0"/>
<evidence type="ECO:0000313" key="3">
    <source>
        <dbReference type="Proteomes" id="UP000270094"/>
    </source>
</evidence>
<evidence type="ECO:0000256" key="1">
    <source>
        <dbReference type="SAM" id="MobiDB-lite"/>
    </source>
</evidence>
<evidence type="ECO:0000313" key="2">
    <source>
        <dbReference type="EMBL" id="VDM72276.1"/>
    </source>
</evidence>
<protein>
    <submittedName>
        <fullName evidence="2">Uncharacterized protein</fullName>
    </submittedName>
</protein>
<organism evidence="2 3">
    <name type="scientific">Strongylus vulgaris</name>
    <name type="common">Blood worm</name>
    <dbReference type="NCBI Taxonomy" id="40348"/>
    <lineage>
        <taxon>Eukaryota</taxon>
        <taxon>Metazoa</taxon>
        <taxon>Ecdysozoa</taxon>
        <taxon>Nematoda</taxon>
        <taxon>Chromadorea</taxon>
        <taxon>Rhabditida</taxon>
        <taxon>Rhabditina</taxon>
        <taxon>Rhabditomorpha</taxon>
        <taxon>Strongyloidea</taxon>
        <taxon>Strongylidae</taxon>
        <taxon>Strongylus</taxon>
    </lineage>
</organism>
<feature type="region of interest" description="Disordered" evidence="1">
    <location>
        <begin position="28"/>
        <end position="89"/>
    </location>
</feature>
<accession>A0A3P7IQE0</accession>
<gene>
    <name evidence="2" type="ORF">SVUK_LOCUS7274</name>
</gene>
<dbReference type="Proteomes" id="UP000270094">
    <property type="component" value="Unassembled WGS sequence"/>
</dbReference>
<proteinExistence type="predicted"/>
<dbReference type="OrthoDB" id="10572981at2759"/>
<keyword evidence="3" id="KW-1185">Reference proteome</keyword>
<feature type="compositionally biased region" description="Basic and acidic residues" evidence="1">
    <location>
        <begin position="74"/>
        <end position="89"/>
    </location>
</feature>
<name>A0A3P7IQE0_STRVU</name>
<sequence>MFQSIAPGSEKEVGDLLTDVLNTVSAGGTSCCVHDEVPSTSGGSRLEQGGNSRARKRSYEGLYSQEFRPRKKLRSEDPTDESRTRERLI</sequence>
<dbReference type="EMBL" id="UYYB01024617">
    <property type="protein sequence ID" value="VDM72276.1"/>
    <property type="molecule type" value="Genomic_DNA"/>
</dbReference>